<sequence length="192" mass="21088">MPHQLSLADLALLHPIAERAARRVCRIARLPAQEREDIRQDLLLDLLTRLPAFDPARGSLAAFATVCFRHRGIRLAARLRRERDGRHPASLDAPIAGADGEEVSLAELIPESEGHAAWCGQPTDRIAALERRLDLGRAGAALDERDHPLCAALAEHTPHELGRRGPLPRSVLYRRIAEMRLRLFAAGIAAAA</sequence>
<dbReference type="Proteomes" id="UP001519924">
    <property type="component" value="Unassembled WGS sequence"/>
</dbReference>
<dbReference type="RefSeq" id="WP_220117741.1">
    <property type="nucleotide sequence ID" value="NZ_JAHZUY010000026.1"/>
</dbReference>
<accession>A0ABS7F4V7</accession>
<protein>
    <recommendedName>
        <fullName evidence="1">RNA polymerase sigma-70 region 2 domain-containing protein</fullName>
    </recommendedName>
</protein>
<evidence type="ECO:0000313" key="3">
    <source>
        <dbReference type="Proteomes" id="UP001519924"/>
    </source>
</evidence>
<reference evidence="2 3" key="1">
    <citation type="submission" date="2021-08" db="EMBL/GenBank/DDBJ databases">
        <title>Caldovatus sediminis gen. nov., sp. nov., a moderately thermophilic bacterium isolated from a hot spring.</title>
        <authorList>
            <person name="Hu C.-J."/>
            <person name="Li W.-J."/>
            <person name="Xian W.-D."/>
        </authorList>
    </citation>
    <scope>NUCLEOTIDE SEQUENCE [LARGE SCALE GENOMIC DNA]</scope>
    <source>
        <strain evidence="2 3">SYSU G05006</strain>
    </source>
</reference>
<organism evidence="2 3">
    <name type="scientific">Caldovatus aquaticus</name>
    <dbReference type="NCBI Taxonomy" id="2865671"/>
    <lineage>
        <taxon>Bacteria</taxon>
        <taxon>Pseudomonadati</taxon>
        <taxon>Pseudomonadota</taxon>
        <taxon>Alphaproteobacteria</taxon>
        <taxon>Acetobacterales</taxon>
        <taxon>Roseomonadaceae</taxon>
        <taxon>Caldovatus</taxon>
    </lineage>
</organism>
<comment type="caution">
    <text evidence="2">The sequence shown here is derived from an EMBL/GenBank/DDBJ whole genome shotgun (WGS) entry which is preliminary data.</text>
</comment>
<evidence type="ECO:0000313" key="2">
    <source>
        <dbReference type="EMBL" id="MBW8269992.1"/>
    </source>
</evidence>
<dbReference type="Pfam" id="PF04542">
    <property type="entry name" value="Sigma70_r2"/>
    <property type="match status" value="1"/>
</dbReference>
<name>A0ABS7F4V7_9PROT</name>
<gene>
    <name evidence="2" type="ORF">K1J50_10875</name>
</gene>
<dbReference type="SUPFAM" id="SSF88946">
    <property type="entry name" value="Sigma2 domain of RNA polymerase sigma factors"/>
    <property type="match status" value="1"/>
</dbReference>
<dbReference type="InterPro" id="IPR007627">
    <property type="entry name" value="RNA_pol_sigma70_r2"/>
</dbReference>
<evidence type="ECO:0000259" key="1">
    <source>
        <dbReference type="Pfam" id="PF04542"/>
    </source>
</evidence>
<proteinExistence type="predicted"/>
<dbReference type="EMBL" id="JAHZUY010000026">
    <property type="protein sequence ID" value="MBW8269992.1"/>
    <property type="molecule type" value="Genomic_DNA"/>
</dbReference>
<keyword evidence="3" id="KW-1185">Reference proteome</keyword>
<feature type="domain" description="RNA polymerase sigma-70 region 2" evidence="1">
    <location>
        <begin position="19"/>
        <end position="81"/>
    </location>
</feature>
<dbReference type="InterPro" id="IPR013325">
    <property type="entry name" value="RNA_pol_sigma_r2"/>
</dbReference>